<dbReference type="SUPFAM" id="SSF53474">
    <property type="entry name" value="alpha/beta-Hydrolases"/>
    <property type="match status" value="1"/>
</dbReference>
<evidence type="ECO:0000256" key="1">
    <source>
        <dbReference type="ARBA" id="ARBA00022801"/>
    </source>
</evidence>
<feature type="domain" description="AB hydrolase-1" evidence="3">
    <location>
        <begin position="41"/>
        <end position="277"/>
    </location>
</feature>
<proteinExistence type="predicted"/>
<keyword evidence="1 4" id="KW-0378">Hydrolase</keyword>
<dbReference type="PRINTS" id="PR00412">
    <property type="entry name" value="EPOXHYDRLASE"/>
</dbReference>
<gene>
    <name evidence="4" type="ORF">ACFQ2S_21640</name>
</gene>
<dbReference type="PANTHER" id="PTHR43798">
    <property type="entry name" value="MONOACYLGLYCEROL LIPASE"/>
    <property type="match status" value="1"/>
</dbReference>
<keyword evidence="5" id="KW-1185">Reference proteome</keyword>
<evidence type="ECO:0000313" key="5">
    <source>
        <dbReference type="Proteomes" id="UP001597108"/>
    </source>
</evidence>
<dbReference type="PRINTS" id="PR00111">
    <property type="entry name" value="ABHYDROLASE"/>
</dbReference>
<dbReference type="RefSeq" id="WP_386077911.1">
    <property type="nucleotide sequence ID" value="NZ_JBHTJT010000051.1"/>
</dbReference>
<evidence type="ECO:0000313" key="4">
    <source>
        <dbReference type="EMBL" id="MFD0982246.1"/>
    </source>
</evidence>
<dbReference type="InterPro" id="IPR050266">
    <property type="entry name" value="AB_hydrolase_sf"/>
</dbReference>
<feature type="region of interest" description="Disordered" evidence="2">
    <location>
        <begin position="1"/>
        <end position="26"/>
    </location>
</feature>
<dbReference type="GO" id="GO:0016787">
    <property type="term" value="F:hydrolase activity"/>
    <property type="evidence" value="ECO:0007669"/>
    <property type="project" value="UniProtKB-KW"/>
</dbReference>
<reference evidence="5" key="1">
    <citation type="journal article" date="2019" name="Int. J. Syst. Evol. Microbiol.">
        <title>The Global Catalogue of Microorganisms (GCM) 10K type strain sequencing project: providing services to taxonomists for standard genome sequencing and annotation.</title>
        <authorList>
            <consortium name="The Broad Institute Genomics Platform"/>
            <consortium name="The Broad Institute Genome Sequencing Center for Infectious Disease"/>
            <person name="Wu L."/>
            <person name="Ma J."/>
        </authorList>
    </citation>
    <scope>NUCLEOTIDE SEQUENCE [LARGE SCALE GENOMIC DNA]</scope>
    <source>
        <strain evidence="5">CCUG 60524</strain>
    </source>
</reference>
<dbReference type="Gene3D" id="3.40.50.1820">
    <property type="entry name" value="alpha/beta hydrolase"/>
    <property type="match status" value="1"/>
</dbReference>
<evidence type="ECO:0000256" key="2">
    <source>
        <dbReference type="SAM" id="MobiDB-lite"/>
    </source>
</evidence>
<dbReference type="InterPro" id="IPR000639">
    <property type="entry name" value="Epox_hydrolase-like"/>
</dbReference>
<dbReference type="EMBL" id="JBHTJT010000051">
    <property type="protein sequence ID" value="MFD0982246.1"/>
    <property type="molecule type" value="Genomic_DNA"/>
</dbReference>
<comment type="caution">
    <text evidence="4">The sequence shown here is derived from an EMBL/GenBank/DDBJ whole genome shotgun (WGS) entry which is preliminary data.</text>
</comment>
<dbReference type="PANTHER" id="PTHR43798:SF31">
    <property type="entry name" value="AB HYDROLASE SUPERFAMILY PROTEIN YCLE"/>
    <property type="match status" value="1"/>
</dbReference>
<dbReference type="InterPro" id="IPR029058">
    <property type="entry name" value="AB_hydrolase_fold"/>
</dbReference>
<dbReference type="Pfam" id="PF00561">
    <property type="entry name" value="Abhydrolase_1"/>
    <property type="match status" value="1"/>
</dbReference>
<sequence length="295" mass="32134">MDGSQFHSAEPHMRSLPDPAPIGHLSPPLQQLVATERPEPVFLPGLFETPHVWADIIHRLDLADPLCLDLPGHGAADRRERLRPKLRIDTWLDAAARSIEQRHGNKGVVLVGHSTGGLLALALAARRPELVSGLFLVGALTSGHRGRRFDPCARAMMLPGIGRPLARLFWSAWLRTPARFRRGLDAAAGMALDAPWAEDMRRALLGCDPDAVSACVEWVLTADIGHLLERVDAPVLSLIGTRDIVVPPHHQLELIRKAPKAQAMLIDGGHLLFAESPGDVATALRGWLQHCGRIA</sequence>
<dbReference type="InterPro" id="IPR000073">
    <property type="entry name" value="AB_hydrolase_1"/>
</dbReference>
<protein>
    <submittedName>
        <fullName evidence="4">Alpha/beta fold hydrolase</fullName>
    </submittedName>
</protein>
<accession>A0ABW3IW60</accession>
<dbReference type="Proteomes" id="UP001597108">
    <property type="component" value="Unassembled WGS sequence"/>
</dbReference>
<organism evidence="4 5">
    <name type="scientific">Tropicimonas aquimaris</name>
    <dbReference type="NCBI Taxonomy" id="914152"/>
    <lineage>
        <taxon>Bacteria</taxon>
        <taxon>Pseudomonadati</taxon>
        <taxon>Pseudomonadota</taxon>
        <taxon>Alphaproteobacteria</taxon>
        <taxon>Rhodobacterales</taxon>
        <taxon>Roseobacteraceae</taxon>
        <taxon>Tropicimonas</taxon>
    </lineage>
</organism>
<name>A0ABW3IW60_9RHOB</name>
<evidence type="ECO:0000259" key="3">
    <source>
        <dbReference type="Pfam" id="PF00561"/>
    </source>
</evidence>